<name>A0ACC2RS63_9FUNG</name>
<gene>
    <name evidence="1" type="ORF">DSO57_1029779</name>
</gene>
<protein>
    <submittedName>
        <fullName evidence="1">Uncharacterized protein</fullName>
    </submittedName>
</protein>
<evidence type="ECO:0000313" key="2">
    <source>
        <dbReference type="Proteomes" id="UP001165960"/>
    </source>
</evidence>
<dbReference type="EMBL" id="QTSX02006589">
    <property type="protein sequence ID" value="KAJ9052873.1"/>
    <property type="molecule type" value="Genomic_DNA"/>
</dbReference>
<dbReference type="Proteomes" id="UP001165960">
    <property type="component" value="Unassembled WGS sequence"/>
</dbReference>
<proteinExistence type="predicted"/>
<reference evidence="1" key="1">
    <citation type="submission" date="2022-04" db="EMBL/GenBank/DDBJ databases">
        <title>Genome of the entomopathogenic fungus Entomophthora muscae.</title>
        <authorList>
            <person name="Elya C."/>
            <person name="Lovett B.R."/>
            <person name="Lee E."/>
            <person name="Macias A.M."/>
            <person name="Hajek A.E."/>
            <person name="De Bivort B.L."/>
            <person name="Kasson M.T."/>
            <person name="De Fine Licht H.H."/>
            <person name="Stajich J.E."/>
        </authorList>
    </citation>
    <scope>NUCLEOTIDE SEQUENCE</scope>
    <source>
        <strain evidence="1">Berkeley</strain>
    </source>
</reference>
<organism evidence="1 2">
    <name type="scientific">Entomophthora muscae</name>
    <dbReference type="NCBI Taxonomy" id="34485"/>
    <lineage>
        <taxon>Eukaryota</taxon>
        <taxon>Fungi</taxon>
        <taxon>Fungi incertae sedis</taxon>
        <taxon>Zoopagomycota</taxon>
        <taxon>Entomophthoromycotina</taxon>
        <taxon>Entomophthoromycetes</taxon>
        <taxon>Entomophthorales</taxon>
        <taxon>Entomophthoraceae</taxon>
        <taxon>Entomophthora</taxon>
    </lineage>
</organism>
<accession>A0ACC2RS63</accession>
<evidence type="ECO:0000313" key="1">
    <source>
        <dbReference type="EMBL" id="KAJ9052873.1"/>
    </source>
</evidence>
<keyword evidence="2" id="KW-1185">Reference proteome</keyword>
<comment type="caution">
    <text evidence="1">The sequence shown here is derived from an EMBL/GenBank/DDBJ whole genome shotgun (WGS) entry which is preliminary data.</text>
</comment>
<sequence>MPDAVCKPRGLESTSAPLSVKGSAGKPQLRDLNPNTLWAASPQDLPPGRPQIFGFKPERDLTSENLLKLDEQKLLTLRPPMPKVPVNPTNESTGQAKDPGMTGATVAGEAKKLPAECGPPKDDKSHNLKGKLKPSQLKPANEITPAMDATEGCQNLVDSSARPKGICKSFSMADGYTYTPGHQEVTHCHSFLLHFQTNSRSSVSPTYSPQEPVDQPPKLYCPLGAPFDLVHFTEYPPNQAYSEFTLETRETETVYREGTKVTIPPLTLRPNCLQESVTANKSTSTQIFGVMYITLTGH</sequence>